<proteinExistence type="predicted"/>
<reference evidence="2 3" key="1">
    <citation type="submission" date="2014-04" db="EMBL/GenBank/DDBJ databases">
        <title>Evolutionary Origins and Diversification of the Mycorrhizal Mutualists.</title>
        <authorList>
            <consortium name="DOE Joint Genome Institute"/>
            <consortium name="Mycorrhizal Genomics Consortium"/>
            <person name="Kohler A."/>
            <person name="Kuo A."/>
            <person name="Nagy L.G."/>
            <person name="Floudas D."/>
            <person name="Copeland A."/>
            <person name="Barry K.W."/>
            <person name="Cichocki N."/>
            <person name="Veneault-Fourrey C."/>
            <person name="LaButti K."/>
            <person name="Lindquist E.A."/>
            <person name="Lipzen A."/>
            <person name="Lundell T."/>
            <person name="Morin E."/>
            <person name="Murat C."/>
            <person name="Riley R."/>
            <person name="Ohm R."/>
            <person name="Sun H."/>
            <person name="Tunlid A."/>
            <person name="Henrissat B."/>
            <person name="Grigoriev I.V."/>
            <person name="Hibbett D.S."/>
            <person name="Martin F."/>
        </authorList>
    </citation>
    <scope>NUCLEOTIDE SEQUENCE [LARGE SCALE GENOMIC DNA]</scope>
    <source>
        <strain evidence="2 3">Koide BX008</strain>
    </source>
</reference>
<organism evidence="2 3">
    <name type="scientific">Amanita muscaria (strain Koide BX008)</name>
    <dbReference type="NCBI Taxonomy" id="946122"/>
    <lineage>
        <taxon>Eukaryota</taxon>
        <taxon>Fungi</taxon>
        <taxon>Dikarya</taxon>
        <taxon>Basidiomycota</taxon>
        <taxon>Agaricomycotina</taxon>
        <taxon>Agaricomycetes</taxon>
        <taxon>Agaricomycetidae</taxon>
        <taxon>Agaricales</taxon>
        <taxon>Pluteineae</taxon>
        <taxon>Amanitaceae</taxon>
        <taxon>Amanita</taxon>
    </lineage>
</organism>
<name>A0A0C2WD13_AMAMK</name>
<evidence type="ECO:0000313" key="2">
    <source>
        <dbReference type="EMBL" id="KIL54461.1"/>
    </source>
</evidence>
<protein>
    <submittedName>
        <fullName evidence="2">Uncharacterized protein</fullName>
    </submittedName>
</protein>
<accession>A0A0C2WD13</accession>
<dbReference type="AlphaFoldDB" id="A0A0C2WD13"/>
<evidence type="ECO:0000256" key="1">
    <source>
        <dbReference type="SAM" id="MobiDB-lite"/>
    </source>
</evidence>
<feature type="region of interest" description="Disordered" evidence="1">
    <location>
        <begin position="23"/>
        <end position="42"/>
    </location>
</feature>
<gene>
    <name evidence="2" type="ORF">M378DRAFT_174226</name>
</gene>
<evidence type="ECO:0000313" key="3">
    <source>
        <dbReference type="Proteomes" id="UP000054549"/>
    </source>
</evidence>
<dbReference type="InParanoid" id="A0A0C2WD13"/>
<keyword evidence="3" id="KW-1185">Reference proteome</keyword>
<dbReference type="HOGENOM" id="CLU_1488659_0_0_1"/>
<dbReference type="EMBL" id="KN818739">
    <property type="protein sequence ID" value="KIL54461.1"/>
    <property type="molecule type" value="Genomic_DNA"/>
</dbReference>
<dbReference type="Proteomes" id="UP000054549">
    <property type="component" value="Unassembled WGS sequence"/>
</dbReference>
<sequence>MVQDGHLLPILTPINRLPLVKQLSPSRSTNGNQSHESASKTESITLSEVACNLTDALSDLDNSLLPPFKKPLKKNFSLVGMGPRTVHRLDHNANHATNGKERQQSDASRLAVIVTKRFGSRWSKSTMGVLGAPAVTGVGAVVDPSLVKDSLFSTLLRQPQRSGKLERNRGIDVDSYTFCYE</sequence>